<comment type="caution">
    <text evidence="2">The sequence shown here is derived from an EMBL/GenBank/DDBJ whole genome shotgun (WGS) entry which is preliminary data.</text>
</comment>
<organism evidence="2">
    <name type="scientific">Eiseniibacteriota bacterium</name>
    <dbReference type="NCBI Taxonomy" id="2212470"/>
    <lineage>
        <taxon>Bacteria</taxon>
        <taxon>Candidatus Eiseniibacteriota</taxon>
    </lineage>
</organism>
<keyword evidence="1" id="KW-1133">Transmembrane helix</keyword>
<dbReference type="InterPro" id="IPR025324">
    <property type="entry name" value="DUF4230"/>
</dbReference>
<accession>A0A7V2AUD9</accession>
<reference evidence="2" key="1">
    <citation type="journal article" date="2020" name="mSystems">
        <title>Genome- and Community-Level Interaction Insights into Carbon Utilization and Element Cycling Functions of Hydrothermarchaeota in Hydrothermal Sediment.</title>
        <authorList>
            <person name="Zhou Z."/>
            <person name="Liu Y."/>
            <person name="Xu W."/>
            <person name="Pan J."/>
            <person name="Luo Z.H."/>
            <person name="Li M."/>
        </authorList>
    </citation>
    <scope>NUCLEOTIDE SEQUENCE [LARGE SCALE GENOMIC DNA]</scope>
    <source>
        <strain evidence="2">SpSt-1233</strain>
    </source>
</reference>
<protein>
    <submittedName>
        <fullName evidence="2">DUF4230 domain-containing protein</fullName>
    </submittedName>
</protein>
<gene>
    <name evidence="2" type="ORF">ENO08_03045</name>
</gene>
<dbReference type="AlphaFoldDB" id="A0A7V2AUD9"/>
<sequence length="226" mass="25686">MDAFLIGALIGFLVAVIAVLLLKRRGRRASRGMDVRIHASIEELRSVGELVVFKMITKEIVTAADHWFGEFGKRYLTWLMSNKKMAMIFEFEIDFRYDLRSNDFVIEPSGAGSYRLKMPKCFYQTHIRDVYFYDEQSSKLLPWLIPDLLNRAFGPAFNESDKNRLKEEAKQQAGLMAGDFVEKMRSEVQGSARKTMETLGKAFGAASVTVDFSDSELIQTKVDAAV</sequence>
<keyword evidence="1" id="KW-0472">Membrane</keyword>
<evidence type="ECO:0000313" key="2">
    <source>
        <dbReference type="EMBL" id="HER43416.1"/>
    </source>
</evidence>
<dbReference type="EMBL" id="DSEC01000217">
    <property type="protein sequence ID" value="HER43416.1"/>
    <property type="molecule type" value="Genomic_DNA"/>
</dbReference>
<name>A0A7V2AUD9_UNCEI</name>
<dbReference type="Pfam" id="PF14014">
    <property type="entry name" value="DUF4230"/>
    <property type="match status" value="1"/>
</dbReference>
<dbReference type="Proteomes" id="UP000886069">
    <property type="component" value="Unassembled WGS sequence"/>
</dbReference>
<keyword evidence="1" id="KW-0812">Transmembrane</keyword>
<feature type="transmembrane region" description="Helical" evidence="1">
    <location>
        <begin position="6"/>
        <end position="22"/>
    </location>
</feature>
<evidence type="ECO:0000256" key="1">
    <source>
        <dbReference type="SAM" id="Phobius"/>
    </source>
</evidence>
<proteinExistence type="predicted"/>